<evidence type="ECO:0000313" key="2">
    <source>
        <dbReference type="Proteomes" id="UP000694240"/>
    </source>
</evidence>
<dbReference type="Proteomes" id="UP000694240">
    <property type="component" value="Chromosome 6"/>
</dbReference>
<protein>
    <submittedName>
        <fullName evidence="1">Uncharacterized protein</fullName>
    </submittedName>
</protein>
<gene>
    <name evidence="1" type="ORF">ISN45_Aa01g036260</name>
</gene>
<organism evidence="1 2">
    <name type="scientific">Arabidopsis thaliana x Arabidopsis arenosa</name>
    <dbReference type="NCBI Taxonomy" id="1240361"/>
    <lineage>
        <taxon>Eukaryota</taxon>
        <taxon>Viridiplantae</taxon>
        <taxon>Streptophyta</taxon>
        <taxon>Embryophyta</taxon>
        <taxon>Tracheophyta</taxon>
        <taxon>Spermatophyta</taxon>
        <taxon>Magnoliopsida</taxon>
        <taxon>eudicotyledons</taxon>
        <taxon>Gunneridae</taxon>
        <taxon>Pentapetalae</taxon>
        <taxon>rosids</taxon>
        <taxon>malvids</taxon>
        <taxon>Brassicales</taxon>
        <taxon>Brassicaceae</taxon>
        <taxon>Camelineae</taxon>
        <taxon>Arabidopsis</taxon>
    </lineage>
</organism>
<dbReference type="EMBL" id="JAEFBK010000006">
    <property type="protein sequence ID" value="KAG7594902.1"/>
    <property type="molecule type" value="Genomic_DNA"/>
</dbReference>
<comment type="caution">
    <text evidence="1">The sequence shown here is derived from an EMBL/GenBank/DDBJ whole genome shotgun (WGS) entry which is preliminary data.</text>
</comment>
<dbReference type="AlphaFoldDB" id="A0A8T2C9X3"/>
<evidence type="ECO:0000313" key="1">
    <source>
        <dbReference type="EMBL" id="KAG7594902.1"/>
    </source>
</evidence>
<sequence length="148" mass="16574">MVFNKHKEQGQNSLSSLNLRFSVVAASPILRRRCISDSPSSLHLRFYVVAASPILRRRCISDSPSSLCIPDSSSSLCISDSRRSASPISKVIDPRGPDRKSCKRRLISGNTMCGIRMFCDASYIPLKVLASVFRDYGFLHCFLMLVWD</sequence>
<name>A0A8T2C9X3_9BRAS</name>
<proteinExistence type="predicted"/>
<accession>A0A8T2C9X3</accession>
<reference evidence="1 2" key="1">
    <citation type="submission" date="2020-12" db="EMBL/GenBank/DDBJ databases">
        <title>Concerted genomic and epigenomic changes stabilize Arabidopsis allopolyploids.</title>
        <authorList>
            <person name="Chen Z."/>
        </authorList>
    </citation>
    <scope>NUCLEOTIDE SEQUENCE [LARGE SCALE GENOMIC DNA]</scope>
    <source>
        <strain evidence="1">Allo738</strain>
        <tissue evidence="1">Leaf</tissue>
    </source>
</reference>
<keyword evidence="2" id="KW-1185">Reference proteome</keyword>